<dbReference type="STRING" id="2018661.A0A2A2L6I3"/>
<feature type="region of interest" description="Disordered" evidence="3">
    <location>
        <begin position="737"/>
        <end position="756"/>
    </location>
</feature>
<keyword evidence="6" id="KW-1185">Reference proteome</keyword>
<organism evidence="5 6">
    <name type="scientific">Diploscapter pachys</name>
    <dbReference type="NCBI Taxonomy" id="2018661"/>
    <lineage>
        <taxon>Eukaryota</taxon>
        <taxon>Metazoa</taxon>
        <taxon>Ecdysozoa</taxon>
        <taxon>Nematoda</taxon>
        <taxon>Chromadorea</taxon>
        <taxon>Rhabditida</taxon>
        <taxon>Rhabditina</taxon>
        <taxon>Rhabditomorpha</taxon>
        <taxon>Rhabditoidea</taxon>
        <taxon>Rhabditidae</taxon>
        <taxon>Diploscapter</taxon>
    </lineage>
</organism>
<feature type="coiled-coil region" evidence="2">
    <location>
        <begin position="806"/>
        <end position="915"/>
    </location>
</feature>
<dbReference type="Gene3D" id="1.10.287.1490">
    <property type="match status" value="1"/>
</dbReference>
<dbReference type="SMART" id="SM00968">
    <property type="entry name" value="SMC_hinge"/>
    <property type="match status" value="1"/>
</dbReference>
<dbReference type="Gene3D" id="1.20.1060.20">
    <property type="match status" value="1"/>
</dbReference>
<dbReference type="Pfam" id="PF02463">
    <property type="entry name" value="SMC_N"/>
    <property type="match status" value="1"/>
</dbReference>
<protein>
    <recommendedName>
        <fullName evidence="4">SMC hinge domain-containing protein</fullName>
    </recommendedName>
</protein>
<evidence type="ECO:0000313" key="5">
    <source>
        <dbReference type="EMBL" id="PAV81657.1"/>
    </source>
</evidence>
<evidence type="ECO:0000256" key="2">
    <source>
        <dbReference type="SAM" id="Coils"/>
    </source>
</evidence>
<dbReference type="InterPro" id="IPR036277">
    <property type="entry name" value="SMC_hinge_sf"/>
</dbReference>
<dbReference type="InterPro" id="IPR010935">
    <property type="entry name" value="SMC_hinge"/>
</dbReference>
<feature type="coiled-coil region" evidence="2">
    <location>
        <begin position="561"/>
        <end position="714"/>
    </location>
</feature>
<dbReference type="SUPFAM" id="SSF52540">
    <property type="entry name" value="P-loop containing nucleoside triphosphate hydrolases"/>
    <property type="match status" value="1"/>
</dbReference>
<dbReference type="Pfam" id="PF06470">
    <property type="entry name" value="SMC_hinge"/>
    <property type="match status" value="1"/>
</dbReference>
<feature type="coiled-coil region" evidence="2">
    <location>
        <begin position="86"/>
        <end position="341"/>
    </location>
</feature>
<accession>A0A2A2L6I3</accession>
<evidence type="ECO:0000313" key="6">
    <source>
        <dbReference type="Proteomes" id="UP000218231"/>
    </source>
</evidence>
<dbReference type="GO" id="GO:0051276">
    <property type="term" value="P:chromosome organization"/>
    <property type="evidence" value="ECO:0007669"/>
    <property type="project" value="InterPro"/>
</dbReference>
<name>A0A2A2L6I3_9BILA</name>
<dbReference type="GO" id="GO:0005524">
    <property type="term" value="F:ATP binding"/>
    <property type="evidence" value="ECO:0007669"/>
    <property type="project" value="InterPro"/>
</dbReference>
<keyword evidence="1 2" id="KW-0175">Coiled coil</keyword>
<dbReference type="Proteomes" id="UP000218231">
    <property type="component" value="Unassembled WGS sequence"/>
</dbReference>
<proteinExistence type="predicted"/>
<comment type="caution">
    <text evidence="5">The sequence shown here is derived from an EMBL/GenBank/DDBJ whole genome shotgun (WGS) entry which is preliminary data.</text>
</comment>
<dbReference type="AlphaFoldDB" id="A0A2A2L6I3"/>
<dbReference type="Gene3D" id="3.30.70.1620">
    <property type="match status" value="1"/>
</dbReference>
<evidence type="ECO:0000256" key="3">
    <source>
        <dbReference type="SAM" id="MobiDB-lite"/>
    </source>
</evidence>
<dbReference type="Gene3D" id="3.40.50.300">
    <property type="entry name" value="P-loop containing nucleotide triphosphate hydrolases"/>
    <property type="match status" value="2"/>
</dbReference>
<feature type="domain" description="SMC hinge" evidence="4">
    <location>
        <begin position="407"/>
        <end position="528"/>
    </location>
</feature>
<dbReference type="OrthoDB" id="431497at2759"/>
<dbReference type="GO" id="GO:0032991">
    <property type="term" value="C:protein-containing complex"/>
    <property type="evidence" value="ECO:0007669"/>
    <property type="project" value="UniProtKB-ARBA"/>
</dbReference>
<dbReference type="InterPro" id="IPR003395">
    <property type="entry name" value="RecF/RecN/SMC_N"/>
</dbReference>
<evidence type="ECO:0000256" key="1">
    <source>
        <dbReference type="ARBA" id="ARBA00023054"/>
    </source>
</evidence>
<dbReference type="SUPFAM" id="SSF75553">
    <property type="entry name" value="Smc hinge domain"/>
    <property type="match status" value="1"/>
</dbReference>
<evidence type="ECO:0000259" key="4">
    <source>
        <dbReference type="SMART" id="SM00968"/>
    </source>
</evidence>
<dbReference type="InterPro" id="IPR027417">
    <property type="entry name" value="P-loop_NTPase"/>
</dbReference>
<dbReference type="PANTHER" id="PTHR43977">
    <property type="entry name" value="STRUCTURAL MAINTENANCE OF CHROMOSOMES PROTEIN 3"/>
    <property type="match status" value="1"/>
</dbReference>
<gene>
    <name evidence="5" type="ORF">WR25_05551</name>
</gene>
<reference evidence="5 6" key="1">
    <citation type="journal article" date="2017" name="Curr. Biol.">
        <title>Genome architecture and evolution of a unichromosomal asexual nematode.</title>
        <authorList>
            <person name="Fradin H."/>
            <person name="Zegar C."/>
            <person name="Gutwein M."/>
            <person name="Lucas J."/>
            <person name="Kovtun M."/>
            <person name="Corcoran D."/>
            <person name="Baugh L.R."/>
            <person name="Kiontke K."/>
            <person name="Gunsalus K."/>
            <person name="Fitch D.H."/>
            <person name="Piano F."/>
        </authorList>
    </citation>
    <scope>NUCLEOTIDE SEQUENCE [LARGE SCALE GENOMIC DNA]</scope>
    <source>
        <strain evidence="5">PF1309</strain>
    </source>
</reference>
<sequence length="1104" mass="127526">MMDKKKDKLTINDKVVTHKELRSLLIASGFSTTSTYYIVQQGQVCRLASAKESERLELICQLAGADVFEEQRKKIIDNFTKIETSRELIQLEVEEKQRKMSNLEKEAETAIKELEILKDGEDRDLDKRRNVTIKLNEVREKMAETTRRRQEAVNRYEQLQERMKALTNERKGIKNKRMSLEAQTAALKKMGNASADEGKRLKEEIDNDEERIEELQKRLEDHKQEYQNCLNEDSKARDEMTGKERQIAPLRANCRFANERERNQHLDNEIKQLQKLKNGIEKELQMLNENLRDMQRKEKNEKELLKNLADEIEEMRGNKQMEKLTKELADERRKLDEISKELNDAFFKETNLQKECEALDAQHDETMSRLSKGSAKAAISGMVGIQKIIEEIRDSENRSAEEQNALDGYYGSLMDLCEVEDVYADAVETIAKNKLFSHIVKDHTVVQFLLREFDARELPGQPTFIPLSHLTQQQPKRIPSSVNPDQAHPQVLSLLDVIQFDSKFDIAFQSIFGAVALVKQPDESIRKTLFKAKFNLVTLSGVEYSNRGTLSGGYSDPSKRKLSLYRQIKELQKKLRQKTDELEQNHTKMMELKGRVDGLMSSIADKEEERKTMQIRHEELIADRQRCRETIDKQKADCEMLKREIDRAERMAGELGRRLEDVRQVRDRPMQHDDGDRDRLDQLEEELKEIVKSLHDVTKRRNDAEKVKNGIEAELVMHRSAVSRLIAKREQLKIHKQWNDEEEQENGQQNNSSNDRMTEIEKEGKELNAEIERIVGGIDGFDKQLHEMGNEEQKIIDEVTKVDREKDTFEARIAKCIAARENAEEKISKMGALPPEFTTRYQNLTKDKLEKRLRKVVKELKEMGNVNRNAVEELEMLKEDRDSCRERVEMIQQCTQKIRETLDQLDKEINAAVQEIFKNVRDNFQEIFKKIVPNGYGEMRLSTNDPESQQAEESSVGTVRIDSNSSSRSFTIVFDRVTCKGINLIVSFTGNSAEDAVDCSTLSGGQLTMVTLALILAIQRVCSAPFYVFDELDAEIDAPFRKLFADLLNEYCGNSQFIVTTFHPELLGPAEARFGVKFINKVSHIAKISEADAIDFVEDESIRA</sequence>
<dbReference type="GO" id="GO:0005694">
    <property type="term" value="C:chromosome"/>
    <property type="evidence" value="ECO:0007669"/>
    <property type="project" value="InterPro"/>
</dbReference>
<dbReference type="EMBL" id="LIAE01007147">
    <property type="protein sequence ID" value="PAV81657.1"/>
    <property type="molecule type" value="Genomic_DNA"/>
</dbReference>